<accession>A0A6J5RGU8</accession>
<dbReference type="InterPro" id="IPR049641">
    <property type="entry name" value="THIVI_2564-like"/>
</dbReference>
<evidence type="ECO:0000256" key="1">
    <source>
        <dbReference type="SAM" id="Phobius"/>
    </source>
</evidence>
<dbReference type="NCBIfam" id="NF041949">
    <property type="entry name" value="THIVI_2564_fam"/>
    <property type="match status" value="1"/>
</dbReference>
<name>A0A6J5RGU8_9CAUD</name>
<keyword evidence="1" id="KW-0812">Transmembrane</keyword>
<keyword evidence="1" id="KW-1133">Transmembrane helix</keyword>
<evidence type="ECO:0000313" key="2">
    <source>
        <dbReference type="EMBL" id="CAB4192801.1"/>
    </source>
</evidence>
<reference evidence="2" key="1">
    <citation type="submission" date="2020-05" db="EMBL/GenBank/DDBJ databases">
        <authorList>
            <person name="Chiriac C."/>
            <person name="Salcher M."/>
            <person name="Ghai R."/>
            <person name="Kavagutti S V."/>
        </authorList>
    </citation>
    <scope>NUCLEOTIDE SEQUENCE</scope>
</reference>
<protein>
    <submittedName>
        <fullName evidence="2">Uncharacterized protein</fullName>
    </submittedName>
</protein>
<proteinExistence type="predicted"/>
<gene>
    <name evidence="2" type="ORF">UFOVP1244_92</name>
</gene>
<sequence length="62" mass="6943">MTLISLVITLIVVGVLLWLVNSYIPMDPKIKQILNIVIVIAVVLWLLGVFGVWGELSTIRVR</sequence>
<feature type="transmembrane region" description="Helical" evidence="1">
    <location>
        <begin position="32"/>
        <end position="53"/>
    </location>
</feature>
<organism evidence="2">
    <name type="scientific">uncultured Caudovirales phage</name>
    <dbReference type="NCBI Taxonomy" id="2100421"/>
    <lineage>
        <taxon>Viruses</taxon>
        <taxon>Duplodnaviria</taxon>
        <taxon>Heunggongvirae</taxon>
        <taxon>Uroviricota</taxon>
        <taxon>Caudoviricetes</taxon>
        <taxon>Peduoviridae</taxon>
        <taxon>Maltschvirus</taxon>
        <taxon>Maltschvirus maltsch</taxon>
    </lineage>
</organism>
<keyword evidence="1" id="KW-0472">Membrane</keyword>
<dbReference type="EMBL" id="LR797181">
    <property type="protein sequence ID" value="CAB4192801.1"/>
    <property type="molecule type" value="Genomic_DNA"/>
</dbReference>